<dbReference type="GO" id="GO:0046872">
    <property type="term" value="F:metal ion binding"/>
    <property type="evidence" value="ECO:0007669"/>
    <property type="project" value="UniProtKB-KW"/>
</dbReference>
<dbReference type="GO" id="GO:0016832">
    <property type="term" value="F:aldehyde-lyase activity"/>
    <property type="evidence" value="ECO:0007669"/>
    <property type="project" value="TreeGrafter"/>
</dbReference>
<feature type="domain" description="HpcH/HpaI aldolase/citrate lyase" evidence="4">
    <location>
        <begin position="16"/>
        <end position="235"/>
    </location>
</feature>
<dbReference type="InterPro" id="IPR005000">
    <property type="entry name" value="Aldolase/citrate-lyase_domain"/>
</dbReference>
<dbReference type="AlphaFoldDB" id="A0A6A8A236"/>
<dbReference type="Proteomes" id="UP000435138">
    <property type="component" value="Unassembled WGS sequence"/>
</dbReference>
<protein>
    <submittedName>
        <fullName evidence="5">4-hydroxy-2-oxovalerate aldolase</fullName>
    </submittedName>
</protein>
<dbReference type="InterPro" id="IPR050251">
    <property type="entry name" value="HpcH-HpaI_aldolase"/>
</dbReference>
<evidence type="ECO:0000313" key="6">
    <source>
        <dbReference type="Proteomes" id="UP000435138"/>
    </source>
</evidence>
<evidence type="ECO:0000256" key="3">
    <source>
        <dbReference type="ARBA" id="ARBA00023239"/>
    </source>
</evidence>
<dbReference type="SUPFAM" id="SSF51621">
    <property type="entry name" value="Phosphoenolpyruvate/pyruvate domain"/>
    <property type="match status" value="1"/>
</dbReference>
<dbReference type="GO" id="GO:0005737">
    <property type="term" value="C:cytoplasm"/>
    <property type="evidence" value="ECO:0007669"/>
    <property type="project" value="TreeGrafter"/>
</dbReference>
<evidence type="ECO:0000256" key="1">
    <source>
        <dbReference type="ARBA" id="ARBA00005568"/>
    </source>
</evidence>
<dbReference type="Pfam" id="PF03328">
    <property type="entry name" value="HpcH_HpaI"/>
    <property type="match status" value="1"/>
</dbReference>
<accession>A0A6A8A236</accession>
<dbReference type="InterPro" id="IPR040442">
    <property type="entry name" value="Pyrv_kinase-like_dom_sf"/>
</dbReference>
<dbReference type="InterPro" id="IPR015813">
    <property type="entry name" value="Pyrv/PenolPyrv_kinase-like_dom"/>
</dbReference>
<proteinExistence type="inferred from homology"/>
<dbReference type="RefSeq" id="WP_153352609.1">
    <property type="nucleotide sequence ID" value="NZ_JAYKOO010000002.1"/>
</dbReference>
<sequence length="251" mass="26422">MTDFRKRCVAHDRLVGIFCAIPHPVAIEVSAAAGPDFLCIDWEHAQISRERIEDLVRAADVRQVPAMVRVPGHASEWTAAVLDAGAAGVLVPRISNADQARAAVKATRFPPIGERGLGPGRATSYGYHIPDYLAAANERLVLAIQVETAEGLENIDEIVAVDGIDVIFVGPSDLAASLGATTPADAERLDAAIVTIAKATRKAGKVAGIFRPNTVDVGKWADAGMTFFILGSDTRYLGAGIAAGMETGRKA</sequence>
<comment type="similarity">
    <text evidence="1">Belongs to the HpcH/HpaI aldolase family.</text>
</comment>
<gene>
    <name evidence="5" type="ORF">GAO09_03380</name>
</gene>
<name>A0A6A8A236_9HYPH</name>
<organism evidence="5 6">
    <name type="scientific">Endobacterium cereale</name>
    <dbReference type="NCBI Taxonomy" id="2663029"/>
    <lineage>
        <taxon>Bacteria</taxon>
        <taxon>Pseudomonadati</taxon>
        <taxon>Pseudomonadota</taxon>
        <taxon>Alphaproteobacteria</taxon>
        <taxon>Hyphomicrobiales</taxon>
        <taxon>Rhizobiaceae</taxon>
        <taxon>Endobacterium</taxon>
    </lineage>
</organism>
<dbReference type="PANTHER" id="PTHR30502:SF0">
    <property type="entry name" value="PHOSPHOENOLPYRUVATE CARBOXYLASE FAMILY PROTEIN"/>
    <property type="match status" value="1"/>
</dbReference>
<keyword evidence="2" id="KW-0479">Metal-binding</keyword>
<dbReference type="Gene3D" id="3.20.20.60">
    <property type="entry name" value="Phosphoenolpyruvate-binding domains"/>
    <property type="match status" value="1"/>
</dbReference>
<dbReference type="PANTHER" id="PTHR30502">
    <property type="entry name" value="2-KETO-3-DEOXY-L-RHAMNONATE ALDOLASE"/>
    <property type="match status" value="1"/>
</dbReference>
<evidence type="ECO:0000259" key="4">
    <source>
        <dbReference type="Pfam" id="PF03328"/>
    </source>
</evidence>
<keyword evidence="3" id="KW-0456">Lyase</keyword>
<evidence type="ECO:0000256" key="2">
    <source>
        <dbReference type="ARBA" id="ARBA00022723"/>
    </source>
</evidence>
<evidence type="ECO:0000313" key="5">
    <source>
        <dbReference type="EMBL" id="MQY45112.1"/>
    </source>
</evidence>
<dbReference type="EMBL" id="WIXI01000022">
    <property type="protein sequence ID" value="MQY45112.1"/>
    <property type="molecule type" value="Genomic_DNA"/>
</dbReference>
<reference evidence="5 6" key="1">
    <citation type="submission" date="2019-11" db="EMBL/GenBank/DDBJ databases">
        <title>Genome analysis of Rhizobacterium cereale a novel genus and species isolated from maize roots in North Spain.</title>
        <authorList>
            <person name="Menendez E."/>
            <person name="Flores-Felix J.D."/>
            <person name="Ramirez-Bahena M.-H."/>
            <person name="Igual J.M."/>
            <person name="Garcia-Fraile P."/>
            <person name="Peix A."/>
            <person name="Velazquez E."/>
        </authorList>
    </citation>
    <scope>NUCLEOTIDE SEQUENCE [LARGE SCALE GENOMIC DNA]</scope>
    <source>
        <strain evidence="5 6">RZME27</strain>
    </source>
</reference>
<keyword evidence="6" id="KW-1185">Reference proteome</keyword>
<comment type="caution">
    <text evidence="5">The sequence shown here is derived from an EMBL/GenBank/DDBJ whole genome shotgun (WGS) entry which is preliminary data.</text>
</comment>